<organism evidence="6 7">
    <name type="scientific">Blautia faecicola</name>
    <dbReference type="NCBI Taxonomy" id="2509240"/>
    <lineage>
        <taxon>Bacteria</taxon>
        <taxon>Bacillati</taxon>
        <taxon>Bacillota</taxon>
        <taxon>Clostridia</taxon>
        <taxon>Lachnospirales</taxon>
        <taxon>Lachnospiraceae</taxon>
        <taxon>Blautia</taxon>
    </lineage>
</organism>
<dbReference type="Gene3D" id="1.10.10.10">
    <property type="entry name" value="Winged helix-like DNA-binding domain superfamily/Winged helix DNA-binding domain"/>
    <property type="match status" value="1"/>
</dbReference>
<dbReference type="PRINTS" id="PR00039">
    <property type="entry name" value="HTHLYSR"/>
</dbReference>
<dbReference type="Pfam" id="PF00126">
    <property type="entry name" value="HTH_1"/>
    <property type="match status" value="1"/>
</dbReference>
<dbReference type="Pfam" id="PF03466">
    <property type="entry name" value="LysR_substrate"/>
    <property type="match status" value="1"/>
</dbReference>
<evidence type="ECO:0000313" key="6">
    <source>
        <dbReference type="EMBL" id="RXS73870.1"/>
    </source>
</evidence>
<comment type="similarity">
    <text evidence="1">Belongs to the LysR transcriptional regulatory family.</text>
</comment>
<evidence type="ECO:0000256" key="3">
    <source>
        <dbReference type="ARBA" id="ARBA00023125"/>
    </source>
</evidence>
<gene>
    <name evidence="6" type="ORF">ETP43_00460</name>
</gene>
<keyword evidence="7" id="KW-1185">Reference proteome</keyword>
<dbReference type="AlphaFoldDB" id="A0A4Q1REA7"/>
<dbReference type="PANTHER" id="PTHR30346:SF0">
    <property type="entry name" value="HCA OPERON TRANSCRIPTIONAL ACTIVATOR HCAR"/>
    <property type="match status" value="1"/>
</dbReference>
<dbReference type="CDD" id="cd05466">
    <property type="entry name" value="PBP2_LTTR_substrate"/>
    <property type="match status" value="1"/>
</dbReference>
<dbReference type="GO" id="GO:0003700">
    <property type="term" value="F:DNA-binding transcription factor activity"/>
    <property type="evidence" value="ECO:0007669"/>
    <property type="project" value="InterPro"/>
</dbReference>
<dbReference type="PROSITE" id="PS50931">
    <property type="entry name" value="HTH_LYSR"/>
    <property type="match status" value="1"/>
</dbReference>
<dbReference type="SUPFAM" id="SSF53850">
    <property type="entry name" value="Periplasmic binding protein-like II"/>
    <property type="match status" value="1"/>
</dbReference>
<feature type="domain" description="HTH lysR-type" evidence="5">
    <location>
        <begin position="1"/>
        <end position="58"/>
    </location>
</feature>
<dbReference type="RefSeq" id="WP_129256740.1">
    <property type="nucleotide sequence ID" value="NZ_SDKC01000001.1"/>
</dbReference>
<dbReference type="InterPro" id="IPR000847">
    <property type="entry name" value="LysR_HTH_N"/>
</dbReference>
<accession>A0A4Q1REA7</accession>
<dbReference type="GO" id="GO:0003677">
    <property type="term" value="F:DNA binding"/>
    <property type="evidence" value="ECO:0007669"/>
    <property type="project" value="UniProtKB-KW"/>
</dbReference>
<dbReference type="Proteomes" id="UP000290106">
    <property type="component" value="Unassembled WGS sequence"/>
</dbReference>
<dbReference type="InterPro" id="IPR005119">
    <property type="entry name" value="LysR_subst-bd"/>
</dbReference>
<dbReference type="SUPFAM" id="SSF46785">
    <property type="entry name" value="Winged helix' DNA-binding domain"/>
    <property type="match status" value="1"/>
</dbReference>
<evidence type="ECO:0000256" key="4">
    <source>
        <dbReference type="ARBA" id="ARBA00023163"/>
    </source>
</evidence>
<evidence type="ECO:0000313" key="7">
    <source>
        <dbReference type="Proteomes" id="UP000290106"/>
    </source>
</evidence>
<dbReference type="Gene3D" id="3.40.190.290">
    <property type="match status" value="1"/>
</dbReference>
<proteinExistence type="inferred from homology"/>
<dbReference type="PANTHER" id="PTHR30346">
    <property type="entry name" value="TRANSCRIPTIONAL DUAL REGULATOR HCAR-RELATED"/>
    <property type="match status" value="1"/>
</dbReference>
<name>A0A4Q1REA7_9FIRM</name>
<protein>
    <submittedName>
        <fullName evidence="6">LysR family transcriptional regulator</fullName>
    </submittedName>
</protein>
<dbReference type="EMBL" id="SDKC01000001">
    <property type="protein sequence ID" value="RXS73870.1"/>
    <property type="molecule type" value="Genomic_DNA"/>
</dbReference>
<dbReference type="InterPro" id="IPR036390">
    <property type="entry name" value="WH_DNA-bd_sf"/>
</dbReference>
<dbReference type="InterPro" id="IPR036388">
    <property type="entry name" value="WH-like_DNA-bd_sf"/>
</dbReference>
<sequence length="279" mass="31512">MEIKQLEYFRAIVDEGTISGAARALHMTQPPLSYQMKMLEEELQVRLFVRGSKHIRLTEAGKALYVRAESLLTMTDITKREVIKVSQATTIHLGVTPSTVNMMAKYLVKYTNHHPDIRFVIHDGSTFTLKDELENGILDVTTLRTPIALNGFCSKLLKQEQLLAMVPQGQAEAGCRELTLEELAGHHLILSKRHRKYVLSIFEKHGLSSDVYYECEDARTAMSLAASGLGTAILPASMKDQSEKICPVPIREKELTTDVLLVWRNEEHSDVVESFIREF</sequence>
<reference evidence="6 7" key="1">
    <citation type="submission" date="2019-01" db="EMBL/GenBank/DDBJ databases">
        <title>Blautia sp. nov. KGMB01111 isolated human feces.</title>
        <authorList>
            <person name="Park J.-E."/>
            <person name="Kim J.-S."/>
            <person name="Park S.-H."/>
        </authorList>
    </citation>
    <scope>NUCLEOTIDE SEQUENCE [LARGE SCALE GENOMIC DNA]</scope>
    <source>
        <strain evidence="6 7">KGMB01111</strain>
    </source>
</reference>
<keyword evidence="3" id="KW-0238">DNA-binding</keyword>
<dbReference type="OrthoDB" id="9803714at2"/>
<comment type="caution">
    <text evidence="6">The sequence shown here is derived from an EMBL/GenBank/DDBJ whole genome shotgun (WGS) entry which is preliminary data.</text>
</comment>
<evidence type="ECO:0000256" key="1">
    <source>
        <dbReference type="ARBA" id="ARBA00009437"/>
    </source>
</evidence>
<dbReference type="GO" id="GO:0032993">
    <property type="term" value="C:protein-DNA complex"/>
    <property type="evidence" value="ECO:0007669"/>
    <property type="project" value="TreeGrafter"/>
</dbReference>
<evidence type="ECO:0000259" key="5">
    <source>
        <dbReference type="PROSITE" id="PS50931"/>
    </source>
</evidence>
<keyword evidence="2" id="KW-0805">Transcription regulation</keyword>
<evidence type="ECO:0000256" key="2">
    <source>
        <dbReference type="ARBA" id="ARBA00023015"/>
    </source>
</evidence>
<keyword evidence="4" id="KW-0804">Transcription</keyword>
<dbReference type="FunFam" id="1.10.10.10:FF:000001">
    <property type="entry name" value="LysR family transcriptional regulator"/>
    <property type="match status" value="1"/>
</dbReference>